<dbReference type="InterPro" id="IPR001345">
    <property type="entry name" value="PG/BPGM_mutase_AS"/>
</dbReference>
<proteinExistence type="predicted"/>
<dbReference type="Proteomes" id="UP001149079">
    <property type="component" value="Unassembled WGS sequence"/>
</dbReference>
<evidence type="ECO:0008006" key="4">
    <source>
        <dbReference type="Google" id="ProtNLM"/>
    </source>
</evidence>
<keyword evidence="1" id="KW-0732">Signal</keyword>
<protein>
    <recommendedName>
        <fullName evidence="4">Phosphoglycerate mutase family protein</fullName>
    </recommendedName>
</protein>
<organism evidence="2 3">
    <name type="scientific">Penicillium bovifimosum</name>
    <dbReference type="NCBI Taxonomy" id="126998"/>
    <lineage>
        <taxon>Eukaryota</taxon>
        <taxon>Fungi</taxon>
        <taxon>Dikarya</taxon>
        <taxon>Ascomycota</taxon>
        <taxon>Pezizomycotina</taxon>
        <taxon>Eurotiomycetes</taxon>
        <taxon>Eurotiomycetidae</taxon>
        <taxon>Eurotiales</taxon>
        <taxon>Aspergillaceae</taxon>
        <taxon>Penicillium</taxon>
    </lineage>
</organism>
<name>A0A9W9HB55_9EURO</name>
<keyword evidence="3" id="KW-1185">Reference proteome</keyword>
<evidence type="ECO:0000256" key="1">
    <source>
        <dbReference type="SAM" id="SignalP"/>
    </source>
</evidence>
<dbReference type="PROSITE" id="PS00175">
    <property type="entry name" value="PG_MUTASE"/>
    <property type="match status" value="1"/>
</dbReference>
<accession>A0A9W9HB55</accession>
<evidence type="ECO:0000313" key="2">
    <source>
        <dbReference type="EMBL" id="KAJ5143394.1"/>
    </source>
</evidence>
<evidence type="ECO:0000313" key="3">
    <source>
        <dbReference type="Proteomes" id="UP001149079"/>
    </source>
</evidence>
<dbReference type="GeneID" id="81402095"/>
<reference evidence="2" key="1">
    <citation type="submission" date="2022-11" db="EMBL/GenBank/DDBJ databases">
        <authorList>
            <person name="Petersen C."/>
        </authorList>
    </citation>
    <scope>NUCLEOTIDE SEQUENCE</scope>
    <source>
        <strain evidence="2">IBT 22155</strain>
    </source>
</reference>
<dbReference type="EMBL" id="JAPQKL010000002">
    <property type="protein sequence ID" value="KAJ5143394.1"/>
    <property type="molecule type" value="Genomic_DNA"/>
</dbReference>
<dbReference type="GO" id="GO:0003824">
    <property type="term" value="F:catalytic activity"/>
    <property type="evidence" value="ECO:0007669"/>
    <property type="project" value="InterPro"/>
</dbReference>
<comment type="caution">
    <text evidence="2">The sequence shown here is derived from an EMBL/GenBank/DDBJ whole genome shotgun (WGS) entry which is preliminary data.</text>
</comment>
<dbReference type="RefSeq" id="XP_056525038.1">
    <property type="nucleotide sequence ID" value="XM_056662925.1"/>
</dbReference>
<gene>
    <name evidence="2" type="ORF">N7515_002181</name>
</gene>
<feature type="signal peptide" evidence="1">
    <location>
        <begin position="1"/>
        <end position="23"/>
    </location>
</feature>
<dbReference type="AlphaFoldDB" id="A0A9W9HB55"/>
<feature type="chain" id="PRO_5040887718" description="Phosphoglycerate mutase family protein" evidence="1">
    <location>
        <begin position="24"/>
        <end position="183"/>
    </location>
</feature>
<dbReference type="OrthoDB" id="425925at2759"/>
<sequence length="183" mass="20392">MPIHIIMHLLLYAMLSITALTRAYTPITDPTIYMIRHGEKPGNGINGLNFQGLQRAQCLRSVFGRNSEYNIGYIMANMPGINGNRNRPLETVKPLAADLGLTVDTSCDRNDYDCVKKAVKAYTGPGNILICWEHIALTPILETLGVEHAPEYPHGRFDLIWTVPPPYLSVTNERSENCPALDL</sequence>
<reference evidence="2" key="2">
    <citation type="journal article" date="2023" name="IMA Fungus">
        <title>Comparative genomic study of the Penicillium genus elucidates a diverse pangenome and 15 lateral gene transfer events.</title>
        <authorList>
            <person name="Petersen C."/>
            <person name="Sorensen T."/>
            <person name="Nielsen M.R."/>
            <person name="Sondergaard T.E."/>
            <person name="Sorensen J.L."/>
            <person name="Fitzpatrick D.A."/>
            <person name="Frisvad J.C."/>
            <person name="Nielsen K.L."/>
        </authorList>
    </citation>
    <scope>NUCLEOTIDE SEQUENCE</scope>
    <source>
        <strain evidence="2">IBT 22155</strain>
    </source>
</reference>